<gene>
    <name evidence="1" type="ORF">FGU65_14565</name>
</gene>
<protein>
    <submittedName>
        <fullName evidence="1">Uncharacterized protein</fullName>
    </submittedName>
</protein>
<dbReference type="EMBL" id="VCYH01000014">
    <property type="protein sequence ID" value="MDN7026089.1"/>
    <property type="molecule type" value="Genomic_DNA"/>
</dbReference>
<reference evidence="1" key="1">
    <citation type="submission" date="2019-05" db="EMBL/GenBank/DDBJ databases">
        <title>Methanoculleus sp. FWC-SCC1, a methanogenic archaeon isolated from deep marine cold seep.</title>
        <authorList>
            <person name="Chen Y.-W."/>
            <person name="Chen S.-C."/>
            <person name="Teng N.-H."/>
            <person name="Lai M.-C."/>
        </authorList>
    </citation>
    <scope>NUCLEOTIDE SEQUENCE</scope>
    <source>
        <strain evidence="1">FWC-SCC1</strain>
    </source>
</reference>
<organism evidence="1 2">
    <name type="scientific">Methanoculleus frigidifontis</name>
    <dbReference type="NCBI Taxonomy" id="2584085"/>
    <lineage>
        <taxon>Archaea</taxon>
        <taxon>Methanobacteriati</taxon>
        <taxon>Methanobacteriota</taxon>
        <taxon>Stenosarchaea group</taxon>
        <taxon>Methanomicrobia</taxon>
        <taxon>Methanomicrobiales</taxon>
        <taxon>Methanomicrobiaceae</taxon>
        <taxon>Methanoculleus</taxon>
    </lineage>
</organism>
<evidence type="ECO:0000313" key="2">
    <source>
        <dbReference type="Proteomes" id="UP001168338"/>
    </source>
</evidence>
<name>A0ABT8MDS2_9EURY</name>
<comment type="caution">
    <text evidence="1">The sequence shown here is derived from an EMBL/GenBank/DDBJ whole genome shotgun (WGS) entry which is preliminary data.</text>
</comment>
<evidence type="ECO:0000313" key="1">
    <source>
        <dbReference type="EMBL" id="MDN7026089.1"/>
    </source>
</evidence>
<sequence length="61" mass="7548">MVTLRLLAMDDVSFHSWTYCNPSSDVWVFFREKRLLPEFLRHFCYIWRDDRKVVSSSEHFF</sequence>
<proteinExistence type="predicted"/>
<accession>A0ABT8MDS2</accession>
<keyword evidence="2" id="KW-1185">Reference proteome</keyword>
<dbReference type="Proteomes" id="UP001168338">
    <property type="component" value="Unassembled WGS sequence"/>
</dbReference>